<evidence type="ECO:0000256" key="8">
    <source>
        <dbReference type="ARBA" id="ARBA00043965"/>
    </source>
</evidence>
<evidence type="ECO:0000256" key="5">
    <source>
        <dbReference type="ARBA" id="ARBA00022729"/>
    </source>
</evidence>
<dbReference type="PANTHER" id="PTHR33920:SF2">
    <property type="entry name" value="THIONIN-2.1-RELATED"/>
    <property type="match status" value="1"/>
</dbReference>
<evidence type="ECO:0000256" key="3">
    <source>
        <dbReference type="ARBA" id="ARBA00022525"/>
    </source>
</evidence>
<dbReference type="OrthoDB" id="653285at2759"/>
<feature type="signal peptide" evidence="9">
    <location>
        <begin position="1"/>
        <end position="27"/>
    </location>
</feature>
<organism evidence="10 11">
    <name type="scientific">Zizania palustris</name>
    <name type="common">Northern wild rice</name>
    <dbReference type="NCBI Taxonomy" id="103762"/>
    <lineage>
        <taxon>Eukaryota</taxon>
        <taxon>Viridiplantae</taxon>
        <taxon>Streptophyta</taxon>
        <taxon>Embryophyta</taxon>
        <taxon>Tracheophyta</taxon>
        <taxon>Spermatophyta</taxon>
        <taxon>Magnoliopsida</taxon>
        <taxon>Liliopsida</taxon>
        <taxon>Poales</taxon>
        <taxon>Poaceae</taxon>
        <taxon>BOP clade</taxon>
        <taxon>Oryzoideae</taxon>
        <taxon>Oryzeae</taxon>
        <taxon>Zizaniinae</taxon>
        <taxon>Zizania</taxon>
    </lineage>
</organism>
<dbReference type="AlphaFoldDB" id="A0A8J5V831"/>
<keyword evidence="3" id="KW-0964">Secreted</keyword>
<name>A0A8J5V831_ZIZPA</name>
<accession>A0A8J5V831</accession>
<comment type="caution">
    <text evidence="10">The sequence shown here is derived from an EMBL/GenBank/DDBJ whole genome shotgun (WGS) entry which is preliminary data.</text>
</comment>
<gene>
    <name evidence="10" type="ORF">GUJ93_ZPchr0001g31475</name>
</gene>
<dbReference type="Pfam" id="PF00321">
    <property type="entry name" value="Thionin"/>
    <property type="match status" value="1"/>
</dbReference>
<dbReference type="GO" id="GO:0006952">
    <property type="term" value="P:defense response"/>
    <property type="evidence" value="ECO:0007669"/>
    <property type="project" value="UniProtKB-KW"/>
</dbReference>
<keyword evidence="7" id="KW-1015">Disulfide bond</keyword>
<evidence type="ECO:0000313" key="10">
    <source>
        <dbReference type="EMBL" id="KAG8053595.1"/>
    </source>
</evidence>
<dbReference type="FunFam" id="3.30.1350.10:FF:000001">
    <property type="entry name" value="Hellethionin-D"/>
    <property type="match status" value="1"/>
</dbReference>
<dbReference type="GO" id="GO:0005576">
    <property type="term" value="C:extracellular region"/>
    <property type="evidence" value="ECO:0007669"/>
    <property type="project" value="UniProtKB-SubCell"/>
</dbReference>
<dbReference type="Proteomes" id="UP000729402">
    <property type="component" value="Unassembled WGS sequence"/>
</dbReference>
<sequence length="141" mass="15125">MGGNGMKSLIMGVLLLGLVLEQFQVEAKSCCPSTMARNIYNACRLAGGSRPKCAAASGCKIISGTKCPPGYQKFQRGLITNFEESDLVDFCKLGCISSVCSNIYTVVWNNNEEGNGVMDRCSDACKRFCTQEADDEVTVAA</sequence>
<evidence type="ECO:0000313" key="11">
    <source>
        <dbReference type="Proteomes" id="UP000729402"/>
    </source>
</evidence>
<keyword evidence="6" id="KW-0611">Plant defense</keyword>
<evidence type="ECO:0000256" key="6">
    <source>
        <dbReference type="ARBA" id="ARBA00022821"/>
    </source>
</evidence>
<proteinExistence type="inferred from homology"/>
<evidence type="ECO:0000256" key="7">
    <source>
        <dbReference type="ARBA" id="ARBA00023157"/>
    </source>
</evidence>
<protein>
    <recommendedName>
        <fullName evidence="12">Acidic protein</fullName>
    </recommendedName>
</protein>
<keyword evidence="5 9" id="KW-0732">Signal</keyword>
<evidence type="ECO:0000256" key="4">
    <source>
        <dbReference type="ARBA" id="ARBA00022656"/>
    </source>
</evidence>
<dbReference type="GO" id="GO:0090729">
    <property type="term" value="F:toxin activity"/>
    <property type="evidence" value="ECO:0007669"/>
    <property type="project" value="UniProtKB-KW"/>
</dbReference>
<comment type="subcellular location">
    <subcellularLocation>
        <location evidence="2">Secreted</location>
    </subcellularLocation>
</comment>
<dbReference type="PROSITE" id="PS00271">
    <property type="entry name" value="THIONIN"/>
    <property type="match status" value="1"/>
</dbReference>
<evidence type="ECO:0000256" key="1">
    <source>
        <dbReference type="ARBA" id="ARBA00002847"/>
    </source>
</evidence>
<comment type="function">
    <text evidence="1">Thionins are small plant proteins which are toxic to animal cells. They seem to exert their toxic effect at the level of the cell membrane. Their precise function is not known.</text>
</comment>
<evidence type="ECO:0000256" key="9">
    <source>
        <dbReference type="SAM" id="SignalP"/>
    </source>
</evidence>
<keyword evidence="11" id="KW-1185">Reference proteome</keyword>
<evidence type="ECO:0000256" key="2">
    <source>
        <dbReference type="ARBA" id="ARBA00004613"/>
    </source>
</evidence>
<dbReference type="PANTHER" id="PTHR33920">
    <property type="entry name" value="THIONIN-2.1-RELATED"/>
    <property type="match status" value="1"/>
</dbReference>
<dbReference type="InterPro" id="IPR001010">
    <property type="entry name" value="Thionin"/>
</dbReference>
<reference evidence="10" key="2">
    <citation type="submission" date="2021-02" db="EMBL/GenBank/DDBJ databases">
        <authorList>
            <person name="Kimball J.A."/>
            <person name="Haas M.W."/>
            <person name="Macchietto M."/>
            <person name="Kono T."/>
            <person name="Duquette J."/>
            <person name="Shao M."/>
        </authorList>
    </citation>
    <scope>NUCLEOTIDE SEQUENCE</scope>
    <source>
        <tissue evidence="10">Fresh leaf tissue</tissue>
    </source>
</reference>
<reference evidence="10" key="1">
    <citation type="journal article" date="2021" name="bioRxiv">
        <title>Whole Genome Assembly and Annotation of Northern Wild Rice, Zizania palustris L., Supports a Whole Genome Duplication in the Zizania Genus.</title>
        <authorList>
            <person name="Haas M."/>
            <person name="Kono T."/>
            <person name="Macchietto M."/>
            <person name="Millas R."/>
            <person name="McGilp L."/>
            <person name="Shao M."/>
            <person name="Duquette J."/>
            <person name="Hirsch C.N."/>
            <person name="Kimball J."/>
        </authorList>
    </citation>
    <scope>NUCLEOTIDE SEQUENCE</scope>
    <source>
        <tissue evidence="10">Fresh leaf tissue</tissue>
    </source>
</reference>
<comment type="similarity">
    <text evidence="8">Belongs to the plant thionin (TC 1.C.44) family. 4 C-C subfamily.</text>
</comment>
<dbReference type="EMBL" id="JAAALK010000288">
    <property type="protein sequence ID" value="KAG8053595.1"/>
    <property type="molecule type" value="Genomic_DNA"/>
</dbReference>
<evidence type="ECO:0008006" key="12">
    <source>
        <dbReference type="Google" id="ProtNLM"/>
    </source>
</evidence>
<keyword evidence="4" id="KW-0800">Toxin</keyword>
<feature type="chain" id="PRO_5035159860" description="Acidic protein" evidence="9">
    <location>
        <begin position="28"/>
        <end position="141"/>
    </location>
</feature>